<dbReference type="Proteomes" id="UP000838672">
    <property type="component" value="Unassembled WGS sequence"/>
</dbReference>
<evidence type="ECO:0000256" key="1">
    <source>
        <dbReference type="SAM" id="Phobius"/>
    </source>
</evidence>
<feature type="transmembrane region" description="Helical" evidence="1">
    <location>
        <begin position="73"/>
        <end position="98"/>
    </location>
</feature>
<dbReference type="EMBL" id="CAKLDI010000001">
    <property type="protein sequence ID" value="CAH0533639.1"/>
    <property type="molecule type" value="Genomic_DNA"/>
</dbReference>
<name>A0ABM8ZTZ6_9VIBR</name>
<proteinExistence type="predicted"/>
<feature type="transmembrane region" description="Helical" evidence="1">
    <location>
        <begin position="110"/>
        <end position="136"/>
    </location>
</feature>
<keyword evidence="1" id="KW-1133">Transmembrane helix</keyword>
<protein>
    <submittedName>
        <fullName evidence="2">Uncharacterized protein</fullName>
    </submittedName>
</protein>
<evidence type="ECO:0000313" key="3">
    <source>
        <dbReference type="Proteomes" id="UP000838672"/>
    </source>
</evidence>
<accession>A0ABM8ZTZ6</accession>
<keyword evidence="1" id="KW-0812">Transmembrane</keyword>
<sequence length="153" mass="17634">MGMYTILRKGTEYSTVDLLSEKAGEVINLLKYQEFIVVENSIEAESKETALVAYQALLLKQDAVRFDKVKTGFLPAALIICGTLFFSFSMLLTLILFIQQLLSMGSNPWYSWVYFFTYVPLILCMSSLFLAVGYMLKELRYLRFELKSQQFKP</sequence>
<keyword evidence="1" id="KW-0472">Membrane</keyword>
<reference evidence="2" key="1">
    <citation type="submission" date="2021-11" db="EMBL/GenBank/DDBJ databases">
        <authorList>
            <person name="Rodrigo-Torres L."/>
            <person name="Arahal R. D."/>
            <person name="Lucena T."/>
        </authorList>
    </citation>
    <scope>NUCLEOTIDE SEQUENCE</scope>
    <source>
        <strain evidence="2">CECT 7929</strain>
    </source>
</reference>
<organism evidence="2 3">
    <name type="scientific">Vibrio stylophorae</name>
    <dbReference type="NCBI Taxonomy" id="659351"/>
    <lineage>
        <taxon>Bacteria</taxon>
        <taxon>Pseudomonadati</taxon>
        <taxon>Pseudomonadota</taxon>
        <taxon>Gammaproteobacteria</taxon>
        <taxon>Vibrionales</taxon>
        <taxon>Vibrionaceae</taxon>
        <taxon>Vibrio</taxon>
    </lineage>
</organism>
<comment type="caution">
    <text evidence="2">The sequence shown here is derived from an EMBL/GenBank/DDBJ whole genome shotgun (WGS) entry which is preliminary data.</text>
</comment>
<dbReference type="RefSeq" id="WP_237466069.1">
    <property type="nucleotide sequence ID" value="NZ_CAKLDI010000001.1"/>
</dbReference>
<keyword evidence="3" id="KW-1185">Reference proteome</keyword>
<evidence type="ECO:0000313" key="2">
    <source>
        <dbReference type="EMBL" id="CAH0533639.1"/>
    </source>
</evidence>
<gene>
    <name evidence="2" type="ORF">VST7929_01510</name>
</gene>